<gene>
    <name evidence="1" type="ORF">FRZ06_10405</name>
</gene>
<name>A0ACD1ABN0_9FIRM</name>
<evidence type="ECO:0000313" key="1">
    <source>
        <dbReference type="EMBL" id="QOX63726.1"/>
    </source>
</evidence>
<accession>A0ACD1ABN0</accession>
<sequence length="516" mass="58618">MLLEIISVYLIISIIATTFFSAFIQSRGKGDYVKVLFLLSIAIDLYLFGYLQELSSITMEKKLFWNTFQYFGIPFVSALWLTACLMYTDHLKPYLKTKLLFIYSVPLLTFVLRFTNELHHLYFKTFSLQGMNGYPILVKTGGVGFEIQGIHSGVMVLATLILYSATFVKKRDLSGEKILYMIGASLLACLGLVLTDGLGIDYMALFLPATIIFVLMAIFRNDFLEIKMLARELVFENSKEGIILLNHELRILDFNETAKSILKDQKFILDKQPLDAVIESAHPLNVLLKSSVPSVWMAETPKGTLYYEITTTNLFRRNGIITGKIKTFRDITEMQLHTNYLKMQASFDELSGLMNRRAFTNSCQTSLNAGILSHNRYFLYMMDLDFFKNINDTYGHIGGDCIIEGFGDLLKQNFQGNDLSGRLGGEEFAVFLKAADQSAAYDRAEQFRKSVESWRVMFQHHSLNITVSIGIAEACQQDNIHDLLNKADKALYQSKETGRNRSSIYDKESSFTADEA</sequence>
<reference evidence="1" key="1">
    <citation type="submission" date="2019-08" db="EMBL/GenBank/DDBJ databases">
        <title>Genome sequence of Clostridiales bacterium MT110.</title>
        <authorList>
            <person name="Cao J."/>
        </authorList>
    </citation>
    <scope>NUCLEOTIDE SEQUENCE</scope>
    <source>
        <strain evidence="1">MT110</strain>
    </source>
</reference>
<proteinExistence type="predicted"/>
<protein>
    <submittedName>
        <fullName evidence="1">Diguanylate cyclase</fullName>
    </submittedName>
</protein>
<keyword evidence="2" id="KW-1185">Reference proteome</keyword>
<dbReference type="Proteomes" id="UP000594014">
    <property type="component" value="Chromosome"/>
</dbReference>
<dbReference type="EMBL" id="CP042469">
    <property type="protein sequence ID" value="QOX63726.1"/>
    <property type="molecule type" value="Genomic_DNA"/>
</dbReference>
<organism evidence="1 2">
    <name type="scientific">Anoxybacterium hadale</name>
    <dbReference type="NCBI Taxonomy" id="3408580"/>
    <lineage>
        <taxon>Bacteria</taxon>
        <taxon>Bacillati</taxon>
        <taxon>Bacillota</taxon>
        <taxon>Clostridia</taxon>
        <taxon>Peptostreptococcales</taxon>
        <taxon>Anaerovoracaceae</taxon>
        <taxon>Anoxybacterium</taxon>
    </lineage>
</organism>
<evidence type="ECO:0000313" key="2">
    <source>
        <dbReference type="Proteomes" id="UP000594014"/>
    </source>
</evidence>